<keyword evidence="8 10" id="KW-0472">Membrane</keyword>
<dbReference type="Proteomes" id="UP000245609">
    <property type="component" value="Unassembled WGS sequence"/>
</dbReference>
<dbReference type="PANTHER" id="PTHR20661">
    <property type="entry name" value="PHOSPHATIDYLINOSITOL-GLYCAN BIOSYNTHESIS CLASS W PROTEIN"/>
    <property type="match status" value="1"/>
</dbReference>
<evidence type="ECO:0000313" key="12">
    <source>
        <dbReference type="EMBL" id="PVV04788.1"/>
    </source>
</evidence>
<organism evidence="12 13">
    <name type="scientific">Smittium megazygosporum</name>
    <dbReference type="NCBI Taxonomy" id="133381"/>
    <lineage>
        <taxon>Eukaryota</taxon>
        <taxon>Fungi</taxon>
        <taxon>Fungi incertae sedis</taxon>
        <taxon>Zoopagomycota</taxon>
        <taxon>Kickxellomycotina</taxon>
        <taxon>Harpellomycetes</taxon>
        <taxon>Harpellales</taxon>
        <taxon>Legeriomycetaceae</taxon>
        <taxon>Smittium</taxon>
    </lineage>
</organism>
<feature type="transmembrane region" description="Helical" evidence="10">
    <location>
        <begin position="38"/>
        <end position="58"/>
    </location>
</feature>
<comment type="pathway">
    <text evidence="2">Glycolipid biosynthesis; glycosylphosphatidylinositol-anchor biosynthesis.</text>
</comment>
<comment type="subcellular location">
    <subcellularLocation>
        <location evidence="1">Membrane</location>
        <topology evidence="1">Multi-pass membrane protein</topology>
    </subcellularLocation>
</comment>
<feature type="transmembrane region" description="Helical" evidence="10">
    <location>
        <begin position="152"/>
        <end position="171"/>
    </location>
</feature>
<evidence type="ECO:0000256" key="1">
    <source>
        <dbReference type="ARBA" id="ARBA00004141"/>
    </source>
</evidence>
<evidence type="ECO:0000256" key="8">
    <source>
        <dbReference type="ARBA" id="ARBA00023136"/>
    </source>
</evidence>
<protein>
    <recommendedName>
        <fullName evidence="4">GPI-anchored wall transfer protein 1</fullName>
    </recommendedName>
</protein>
<dbReference type="GO" id="GO:0016020">
    <property type="term" value="C:membrane"/>
    <property type="evidence" value="ECO:0007669"/>
    <property type="project" value="UniProtKB-SubCell"/>
</dbReference>
<feature type="transmembrane region" description="Helical" evidence="10">
    <location>
        <begin position="64"/>
        <end position="81"/>
    </location>
</feature>
<dbReference type="EMBL" id="MBFS01000078">
    <property type="protein sequence ID" value="PVV04788.1"/>
    <property type="molecule type" value="Genomic_DNA"/>
</dbReference>
<reference evidence="12 13" key="1">
    <citation type="journal article" date="2018" name="MBio">
        <title>Comparative Genomics Reveals the Core Gene Toolbox for the Fungus-Insect Symbiosis.</title>
        <authorList>
            <person name="Wang Y."/>
            <person name="Stata M."/>
            <person name="Wang W."/>
            <person name="Stajich J.E."/>
            <person name="White M.M."/>
            <person name="Moncalvo J.M."/>
        </authorList>
    </citation>
    <scope>NUCLEOTIDE SEQUENCE [LARGE SCALE GENOMIC DNA]</scope>
    <source>
        <strain evidence="12 13">SC-DP-2</strain>
    </source>
</reference>
<gene>
    <name evidence="12" type="ORF">BB560_000698</name>
    <name evidence="11" type="ORF">BB560_000699</name>
</gene>
<sequence>MKYAVSRQNEMNPSAQKEKSKESITDSKKLKNQDFSQIIFRGVGIKFEILFFIVPIFLIFTKVGGVFVVNAALVVYSYYLYSRFSNQKLNYNSKDSPNFPESTSSPSEASESYKGYLSVYRGSMMILTCFSILAVDFPVFPRRYQKTDTYGTSVMDIGVGSFVFSSGIVGYR</sequence>
<evidence type="ECO:0000313" key="11">
    <source>
        <dbReference type="EMBL" id="PVV04787.1"/>
    </source>
</evidence>
<evidence type="ECO:0000256" key="4">
    <source>
        <dbReference type="ARBA" id="ARBA00014495"/>
    </source>
</evidence>
<evidence type="ECO:0000256" key="9">
    <source>
        <dbReference type="SAM" id="MobiDB-lite"/>
    </source>
</evidence>
<evidence type="ECO:0000313" key="13">
    <source>
        <dbReference type="Proteomes" id="UP000245609"/>
    </source>
</evidence>
<dbReference type="UniPathway" id="UPA00196"/>
<dbReference type="GO" id="GO:0005783">
    <property type="term" value="C:endoplasmic reticulum"/>
    <property type="evidence" value="ECO:0007669"/>
    <property type="project" value="TreeGrafter"/>
</dbReference>
<dbReference type="OrthoDB" id="3060546at2759"/>
<keyword evidence="13" id="KW-1185">Reference proteome</keyword>
<dbReference type="GO" id="GO:0072659">
    <property type="term" value="P:protein localization to plasma membrane"/>
    <property type="evidence" value="ECO:0007669"/>
    <property type="project" value="TreeGrafter"/>
</dbReference>
<dbReference type="EMBL" id="MBFS01000078">
    <property type="protein sequence ID" value="PVV04787.1"/>
    <property type="molecule type" value="Genomic_DNA"/>
</dbReference>
<feature type="compositionally biased region" description="Polar residues" evidence="9">
    <location>
        <begin position="1"/>
        <end position="15"/>
    </location>
</feature>
<accession>A0A2T9ZJM1</accession>
<evidence type="ECO:0000256" key="7">
    <source>
        <dbReference type="ARBA" id="ARBA00022989"/>
    </source>
</evidence>
<dbReference type="AlphaFoldDB" id="A0A2T9ZJM1"/>
<evidence type="ECO:0000256" key="6">
    <source>
        <dbReference type="ARBA" id="ARBA00022692"/>
    </source>
</evidence>
<evidence type="ECO:0000256" key="5">
    <source>
        <dbReference type="ARBA" id="ARBA00022502"/>
    </source>
</evidence>
<feature type="transmembrane region" description="Helical" evidence="10">
    <location>
        <begin position="119"/>
        <end position="140"/>
    </location>
</feature>
<keyword evidence="6 10" id="KW-0812">Transmembrane</keyword>
<proteinExistence type="inferred from homology"/>
<evidence type="ECO:0000256" key="2">
    <source>
        <dbReference type="ARBA" id="ARBA00004687"/>
    </source>
</evidence>
<feature type="compositionally biased region" description="Basic and acidic residues" evidence="9">
    <location>
        <begin position="16"/>
        <end position="25"/>
    </location>
</feature>
<feature type="region of interest" description="Disordered" evidence="9">
    <location>
        <begin position="1"/>
        <end position="25"/>
    </location>
</feature>
<dbReference type="PANTHER" id="PTHR20661:SF0">
    <property type="entry name" value="PHOSPHATIDYLINOSITOL-GLYCAN BIOSYNTHESIS CLASS W PROTEIN"/>
    <property type="match status" value="1"/>
</dbReference>
<dbReference type="InterPro" id="IPR009447">
    <property type="entry name" value="PIGW/GWT1"/>
</dbReference>
<comment type="caution">
    <text evidence="12">The sequence shown here is derived from an EMBL/GenBank/DDBJ whole genome shotgun (WGS) entry which is preliminary data.</text>
</comment>
<evidence type="ECO:0000256" key="3">
    <source>
        <dbReference type="ARBA" id="ARBA00007559"/>
    </source>
</evidence>
<dbReference type="STRING" id="133381.A0A2T9ZJM1"/>
<comment type="similarity">
    <text evidence="3">Belongs to the PIGW family.</text>
</comment>
<keyword evidence="7 10" id="KW-1133">Transmembrane helix</keyword>
<evidence type="ECO:0000256" key="10">
    <source>
        <dbReference type="SAM" id="Phobius"/>
    </source>
</evidence>
<name>A0A2T9ZJM1_9FUNG</name>
<dbReference type="GO" id="GO:0006506">
    <property type="term" value="P:GPI anchor biosynthetic process"/>
    <property type="evidence" value="ECO:0007669"/>
    <property type="project" value="UniProtKB-UniPathway"/>
</dbReference>
<dbReference type="GO" id="GO:0032216">
    <property type="term" value="F:glucosaminyl-phosphatidylinositol O-acyltransferase activity"/>
    <property type="evidence" value="ECO:0007669"/>
    <property type="project" value="TreeGrafter"/>
</dbReference>
<keyword evidence="5" id="KW-0337">GPI-anchor biosynthesis</keyword>
<dbReference type="Pfam" id="PF06423">
    <property type="entry name" value="GWT1"/>
    <property type="match status" value="1"/>
</dbReference>